<evidence type="ECO:0000256" key="5">
    <source>
        <dbReference type="PROSITE-ProRule" id="PRU00302"/>
    </source>
</evidence>
<feature type="disulfide bond" evidence="5">
    <location>
        <begin position="2145"/>
        <end position="2188"/>
    </location>
</feature>
<evidence type="ECO:0000259" key="7">
    <source>
        <dbReference type="PROSITE" id="PS50022"/>
    </source>
</evidence>
<feature type="domain" description="Sushi" evidence="8">
    <location>
        <begin position="2016"/>
        <end position="2076"/>
    </location>
</feature>
<dbReference type="InterPro" id="IPR036383">
    <property type="entry name" value="TSP1_rpt_sf"/>
</dbReference>
<keyword evidence="4" id="KW-0325">Glycoprotein</keyword>
<feature type="domain" description="Sushi" evidence="8">
    <location>
        <begin position="2266"/>
        <end position="2326"/>
    </location>
</feature>
<dbReference type="Pfam" id="PF00084">
    <property type="entry name" value="Sushi"/>
    <property type="match status" value="3"/>
</dbReference>
<feature type="domain" description="F5/8 type C" evidence="7">
    <location>
        <begin position="48"/>
        <end position="202"/>
    </location>
</feature>
<feature type="disulfide bond" evidence="5">
    <location>
        <begin position="2268"/>
        <end position="2311"/>
    </location>
</feature>
<dbReference type="PROSITE" id="PS50022">
    <property type="entry name" value="FA58C_3"/>
    <property type="match status" value="2"/>
</dbReference>
<dbReference type="InterPro" id="IPR008979">
    <property type="entry name" value="Galactose-bd-like_sf"/>
</dbReference>
<dbReference type="InterPro" id="IPR035976">
    <property type="entry name" value="Sushi/SCR/CCP_sf"/>
</dbReference>
<dbReference type="SUPFAM" id="SSF57535">
    <property type="entry name" value="Complement control module/SCR domain"/>
    <property type="match status" value="7"/>
</dbReference>
<dbReference type="PROSITE" id="PS50092">
    <property type="entry name" value="TSP1"/>
    <property type="match status" value="4"/>
</dbReference>
<dbReference type="SUPFAM" id="SSF49785">
    <property type="entry name" value="Galactose-binding domain-like"/>
    <property type="match status" value="2"/>
</dbReference>
<proteinExistence type="predicted"/>
<feature type="disulfide bond" evidence="5">
    <location>
        <begin position="2018"/>
        <end position="2061"/>
    </location>
</feature>
<dbReference type="Pfam" id="PF00090">
    <property type="entry name" value="TSP_1"/>
    <property type="match status" value="4"/>
</dbReference>
<dbReference type="PANTHER" id="PTHR19325">
    <property type="entry name" value="COMPLEMENT COMPONENT-RELATED SUSHI DOMAIN-CONTAINING"/>
    <property type="match status" value="1"/>
</dbReference>
<feature type="domain" description="Sushi" evidence="8">
    <location>
        <begin position="1958"/>
        <end position="2015"/>
    </location>
</feature>
<evidence type="ECO:0000256" key="2">
    <source>
        <dbReference type="ARBA" id="ARBA00022737"/>
    </source>
</evidence>
<dbReference type="Gene3D" id="2.20.100.10">
    <property type="entry name" value="Thrombospondin type-1 (TSP1) repeat"/>
    <property type="match status" value="4"/>
</dbReference>
<dbReference type="InterPro" id="IPR000421">
    <property type="entry name" value="FA58C"/>
</dbReference>
<evidence type="ECO:0000256" key="6">
    <source>
        <dbReference type="SAM" id="MobiDB-lite"/>
    </source>
</evidence>
<dbReference type="InterPro" id="IPR000884">
    <property type="entry name" value="TSP1_rpt"/>
</dbReference>
<dbReference type="SUPFAM" id="SSF82895">
    <property type="entry name" value="TSP-1 type 1 repeat"/>
    <property type="match status" value="4"/>
</dbReference>
<keyword evidence="2" id="KW-0677">Repeat</keyword>
<feature type="domain" description="Sushi" evidence="8">
    <location>
        <begin position="1776"/>
        <end position="1837"/>
    </location>
</feature>
<dbReference type="InterPro" id="IPR050350">
    <property type="entry name" value="Compl-Cell_Adhes-Reg"/>
</dbReference>
<dbReference type="EMBL" id="JAODUP010000762">
    <property type="protein sequence ID" value="KAK2144382.1"/>
    <property type="molecule type" value="Genomic_DNA"/>
</dbReference>
<dbReference type="PROSITE" id="PS50923">
    <property type="entry name" value="SUSHI"/>
    <property type="match status" value="9"/>
</dbReference>
<dbReference type="SMART" id="SM00209">
    <property type="entry name" value="TSP1"/>
    <property type="match status" value="4"/>
</dbReference>
<evidence type="ECO:0000313" key="10">
    <source>
        <dbReference type="Proteomes" id="UP001208570"/>
    </source>
</evidence>
<feature type="domain" description="F5/8 type C" evidence="7">
    <location>
        <begin position="324"/>
        <end position="484"/>
    </location>
</feature>
<feature type="region of interest" description="Disordered" evidence="6">
    <location>
        <begin position="2496"/>
        <end position="2515"/>
    </location>
</feature>
<comment type="caution">
    <text evidence="9">The sequence shown here is derived from an EMBL/GenBank/DDBJ whole genome shotgun (WGS) entry which is preliminary data.</text>
</comment>
<feature type="domain" description="Sushi" evidence="8">
    <location>
        <begin position="2327"/>
        <end position="2388"/>
    </location>
</feature>
<dbReference type="SMART" id="SM00032">
    <property type="entry name" value="CCP"/>
    <property type="match status" value="10"/>
</dbReference>
<dbReference type="PANTHER" id="PTHR19325:SF575">
    <property type="entry name" value="LOCOMOTION-RELATED PROTEIN HIKARU GENKI"/>
    <property type="match status" value="1"/>
</dbReference>
<feature type="domain" description="Sushi" evidence="8">
    <location>
        <begin position="1838"/>
        <end position="1897"/>
    </location>
</feature>
<sequence length="2515" mass="280462">MPLPKKSAPKEFSDYRPIVLTSVPFKCLERIILKYLLSEIDERLNPGCNVPILSSNYLAEEYSITVSSLETGYNPYTTLLIKPPPSADTWCATSSDNNPTISFRFRQKVIISKLSLRGGGTSNDVWLESFRLSFNKDRSENGTESLYYPDESGNGPKLFTSNNDSTTVSTLVLTPAILTDVLSIHAVTWNGTVCVDIVITGCAPNICIRHKLLLGDYLTEGDLLCTEDGLAYARMTSTGLEVSNKNEKKVVFDATGATLLFNASSYLALVEASSALLYLYQGNNLIEVAFSSEGNLCLFNDGGYTVWCSHPGGLPGYVTTGPRCSSLIRGFPASDVFVASSVRSGSEDSLSYAFFNTPNIPDIQRGGWCPETTDSAPYLEIHLPRRALVHAIALQTCEVKLGSSNAVTKYRLYYKDRADMNEWTRIYYELSQNNFYQDLNGAPNDVANNYTVSYFTDALFAEVFKLIPVQWLGYPCLRVDVLQCQDNKVAGNIALYKEEGRYAMLQDDLKYITDTSTVTCKFLYVHPTMPEMVIELSKEKLITEFNFYVGLNGDSWSKFDVYITNDKPNEAGELPPNATLCISVQETRRLDTLINHYYNCTSPASGRFLVLDVLDDVIKIEICRFRIKASSVVVSRKKPAWYRHRWLYFSKETDRVTDGVRSEPCFRGALSRVIRPYNLVGVYVAVLPSTISAEVFYYAWRADIGAFGICARIDRGFAAWETRTIQCAGELYGRYVVLLRIVGQDSLSLCQLEVFDNRTSTNLLQMPDYDSGWLEFNLGSVPDIVSKTTYNRPSLPVYLRALVSTSPTITKDTLVFEGTYSTFTSAAMCELSIYYTDTDIWLIRPSNSACESKYLCQQTNQWTWRGVPDHCPHDKVYVKVQTWQFCTLTPDYRSSWKDIYISGLIDLPRVEFSHDLGVVPKLTVAQIQITGTSGSVYYRQGLETEISEAESDFVVAKISLRVLLWVDVDAFPEKWTIENINASSPNTIQLPGQAPELALIIAQTEMVNKTDGSLYYLNGPMLPYTPFYDGFLYAMRDHKLILWWNIRDSTKDLIIKDVTFYYYHIGQEISTSCSALSVANSTLQDMCASTNNKIIGKCYTKPTLTISQTCKANGWTPQSNCNDIQWTGNKGDEYNYRSDPLPVDDAEAFSKLSGYWSNSNLSALNLHVSDVLASDNYSVHCVALSLSASTINIQEVDCTTNNAFICKRPVCLDNELSYLTYDHRQLSYTPTTTYTVADTVWQETKCTQILLTTTDDLGRIRYITLDMKYRSSKDILHITDIVSHNLHPSPSSFSEAINKLTSGSSNSIFAVYANAGCSYKHSPFSVSQYDLNLQWTDWITFSLSRSSCIRSPEVDVTVYEDANKISRAISVTFGSQSNTLVYFRIWNNGYAAHTQTMVIPHSVVCNSVRDYWMSWKDKVLEFGTGERPRLSSRLHYQQLDWDPKYKINYLEIVTRSQVDVYYFQEFPCKPVILINTTTPILRAEGDCVKTITCLSGHGLPDHNTSYTTECLSNGSWSVIQPCLGDPVEYMICVSDTMPLCDVDGVWSNWTEWTNCSTTCENGTRSRSRTCEGLLGDGANCTGDWVENEPCVLQPICNRDGEWTAWNPWSSCDVACGTGVMTRTRSCQGIIGDGSNCTGDPGFVETAACNGTSEPCPVTVVWQDWLSWSECSSYCGDGNWTRTRQCVAIMPDTEPIVTNTCSGPSQQIEACFTPIHSGCDVDGTWTEWSAWSVCSATCDGGTRLRTRQCVGQQNNGSYCDGIGDENTICGTGVCDGIDCPDFMNLPHGTHDGDSLLTGTTVHYYCLQHYQFPNRVPFVTTMCTRFAEWDPGTLPPCQLKKCKTPEKTTSTWWSTTDLSHGVVLVLGCRPGFIFPDGTDRSYSRCDEPNWTHTVPACQRKTCDIPPLNNTEPHPDVITYGEMITIKCHNGYLFPIGLPSIDLYCTSTGYLNVQPGDCEDFHCKPPPIIVNASAEFIDDVTVAMTCLPGHRYPDGYNIKYMNCVNGQWHPDSLSACKVITCPPVPHLEHGTPNTTNAIFGTTATYTCDRGYKFPDNRSEFSVHCKEDASWSSPVDVCSLMVCPSNPEVPYTTNNGTSSGQHPVFTSIQYDCTGSETLRFPDGYQTKTVQCTLKETWSLIPDPCEENVCPPVPSLPNAIANTTLARMGTVVSLECEEGFEKNNKNDNYLIECKQDLAWTDCSNYCTATYCPAIVKPHLLRSTLDTIYATVVDLSCQYGYVLHNDTESVTLQCTTDGSWNISLDEINCQVRRCPTPLKINHGTANDTNNVWMTVINYQCKTGFWFSDRTFSKNTECLGDGSWSWPAEDCKLVTCPSLPTWDALMIDVTDVTWTTVVNCSCEEDYQLEEYNTTSILTTCMSNGQWLPDVPPCVVINKTRVVIPTTEAPKAVDIGAVALTLMLITFGLVILLDVATVGPSTFKLAKAHLKGWRAAVTAIKAKDPRLAPTPLLAKVIKFVNQKMHPKPGTTSNKQDLEMEALTESNVDDDTSRGSDVITNAAN</sequence>
<keyword evidence="10" id="KW-1185">Reference proteome</keyword>
<evidence type="ECO:0000313" key="9">
    <source>
        <dbReference type="EMBL" id="KAK2144382.1"/>
    </source>
</evidence>
<feature type="disulfide bond" evidence="5">
    <location>
        <begin position="1778"/>
        <end position="1821"/>
    </location>
</feature>
<feature type="domain" description="Sushi" evidence="8">
    <location>
        <begin position="2143"/>
        <end position="2203"/>
    </location>
</feature>
<keyword evidence="1 5" id="KW-0768">Sushi</keyword>
<dbReference type="InterPro" id="IPR000436">
    <property type="entry name" value="Sushi_SCR_CCP_dom"/>
</dbReference>
<reference evidence="9" key="1">
    <citation type="journal article" date="2023" name="Mol. Biol. Evol.">
        <title>Third-Generation Sequencing Reveals the Adaptive Role of the Epigenome in Three Deep-Sea Polychaetes.</title>
        <authorList>
            <person name="Perez M."/>
            <person name="Aroh O."/>
            <person name="Sun Y."/>
            <person name="Lan Y."/>
            <person name="Juniper S.K."/>
            <person name="Young C.R."/>
            <person name="Angers B."/>
            <person name="Qian P.Y."/>
        </authorList>
    </citation>
    <scope>NUCLEOTIDE SEQUENCE</scope>
    <source>
        <strain evidence="9">P08H-3</strain>
    </source>
</reference>
<evidence type="ECO:0000256" key="1">
    <source>
        <dbReference type="ARBA" id="ARBA00022659"/>
    </source>
</evidence>
<protein>
    <submittedName>
        <fullName evidence="9">Uncharacterized protein</fullName>
    </submittedName>
</protein>
<feature type="domain" description="Sushi" evidence="8">
    <location>
        <begin position="2077"/>
        <end position="2142"/>
    </location>
</feature>
<comment type="caution">
    <text evidence="5">Lacks conserved residue(s) required for the propagation of feature annotation.</text>
</comment>
<keyword evidence="3 5" id="KW-1015">Disulfide bond</keyword>
<evidence type="ECO:0000259" key="8">
    <source>
        <dbReference type="PROSITE" id="PS50923"/>
    </source>
</evidence>
<evidence type="ECO:0000256" key="4">
    <source>
        <dbReference type="ARBA" id="ARBA00023180"/>
    </source>
</evidence>
<name>A0AAD9MSQ0_9ANNE</name>
<dbReference type="Proteomes" id="UP001208570">
    <property type="component" value="Unassembled WGS sequence"/>
</dbReference>
<dbReference type="Gene3D" id="2.10.70.10">
    <property type="entry name" value="Complement Module, domain 1"/>
    <property type="match status" value="6"/>
</dbReference>
<accession>A0AAD9MSQ0</accession>
<feature type="domain" description="Sushi" evidence="8">
    <location>
        <begin position="2204"/>
        <end position="2265"/>
    </location>
</feature>
<feature type="disulfide bond" evidence="5">
    <location>
        <begin position="1840"/>
        <end position="1883"/>
    </location>
</feature>
<organism evidence="9 10">
    <name type="scientific">Paralvinella palmiformis</name>
    <dbReference type="NCBI Taxonomy" id="53620"/>
    <lineage>
        <taxon>Eukaryota</taxon>
        <taxon>Metazoa</taxon>
        <taxon>Spiralia</taxon>
        <taxon>Lophotrochozoa</taxon>
        <taxon>Annelida</taxon>
        <taxon>Polychaeta</taxon>
        <taxon>Sedentaria</taxon>
        <taxon>Canalipalpata</taxon>
        <taxon>Terebellida</taxon>
        <taxon>Terebelliformia</taxon>
        <taxon>Alvinellidae</taxon>
        <taxon>Paralvinella</taxon>
    </lineage>
</organism>
<evidence type="ECO:0000256" key="3">
    <source>
        <dbReference type="ARBA" id="ARBA00023157"/>
    </source>
</evidence>
<gene>
    <name evidence="9" type="ORF">LSH36_762g00092</name>
</gene>
<dbReference type="CDD" id="cd00033">
    <property type="entry name" value="CCP"/>
    <property type="match status" value="1"/>
</dbReference>
<dbReference type="Gene3D" id="2.60.120.260">
    <property type="entry name" value="Galactose-binding domain-like"/>
    <property type="match status" value="2"/>
</dbReference>